<sequence length="141" mass="15180">MARNKHTAQKSYTPTANGSGASRAARGLSIADRAHADALCLSLRSSMDNTQTWASLEKQLRRSDINSTTATSTEVNTTTISTRTTTKTTTTVTTTTVVPIKPAARPRQIAVVQIPTSDVFSIPEMTEPILNSGISQKQLFE</sequence>
<dbReference type="Proteomes" id="UP000192596">
    <property type="component" value="Unassembled WGS sequence"/>
</dbReference>
<proteinExistence type="predicted"/>
<organism evidence="2 3">
    <name type="scientific">Cryoendolithus antarcticus</name>
    <dbReference type="NCBI Taxonomy" id="1507870"/>
    <lineage>
        <taxon>Eukaryota</taxon>
        <taxon>Fungi</taxon>
        <taxon>Dikarya</taxon>
        <taxon>Ascomycota</taxon>
        <taxon>Pezizomycotina</taxon>
        <taxon>Dothideomycetes</taxon>
        <taxon>Dothideomycetidae</taxon>
        <taxon>Cladosporiales</taxon>
        <taxon>Cladosporiaceae</taxon>
        <taxon>Cryoendolithus</taxon>
    </lineage>
</organism>
<reference evidence="3" key="1">
    <citation type="submission" date="2017-03" db="EMBL/GenBank/DDBJ databases">
        <title>Genomes of endolithic fungi from Antarctica.</title>
        <authorList>
            <person name="Coleine C."/>
            <person name="Masonjones S."/>
            <person name="Stajich J.E."/>
        </authorList>
    </citation>
    <scope>NUCLEOTIDE SEQUENCE [LARGE SCALE GENOMIC DNA]</scope>
    <source>
        <strain evidence="3">CCFEE 5527</strain>
    </source>
</reference>
<dbReference type="AlphaFoldDB" id="A0A1V8T0B8"/>
<evidence type="ECO:0000256" key="1">
    <source>
        <dbReference type="SAM" id="MobiDB-lite"/>
    </source>
</evidence>
<dbReference type="InParanoid" id="A0A1V8T0B8"/>
<dbReference type="EMBL" id="NAJO01000020">
    <property type="protein sequence ID" value="OQO04865.1"/>
    <property type="molecule type" value="Genomic_DNA"/>
</dbReference>
<name>A0A1V8T0B8_9PEZI</name>
<keyword evidence="3" id="KW-1185">Reference proteome</keyword>
<gene>
    <name evidence="2" type="ORF">B0A48_07882</name>
</gene>
<accession>A0A1V8T0B8</accession>
<comment type="caution">
    <text evidence="2">The sequence shown here is derived from an EMBL/GenBank/DDBJ whole genome shotgun (WGS) entry which is preliminary data.</text>
</comment>
<evidence type="ECO:0000313" key="2">
    <source>
        <dbReference type="EMBL" id="OQO04865.1"/>
    </source>
</evidence>
<feature type="region of interest" description="Disordered" evidence="1">
    <location>
        <begin position="1"/>
        <end position="23"/>
    </location>
</feature>
<protein>
    <submittedName>
        <fullName evidence="2">Uncharacterized protein</fullName>
    </submittedName>
</protein>
<evidence type="ECO:0000313" key="3">
    <source>
        <dbReference type="Proteomes" id="UP000192596"/>
    </source>
</evidence>